<evidence type="ECO:0000256" key="2">
    <source>
        <dbReference type="ARBA" id="ARBA00006574"/>
    </source>
</evidence>
<dbReference type="KEGG" id="rsz:108844289"/>
<dbReference type="GeneID" id="108844289"/>
<evidence type="ECO:0000256" key="1">
    <source>
        <dbReference type="ARBA" id="ARBA00004141"/>
    </source>
</evidence>
<feature type="compositionally biased region" description="Low complexity" evidence="10">
    <location>
        <begin position="467"/>
        <end position="478"/>
    </location>
</feature>
<dbReference type="PANTHER" id="PTHR31942">
    <property type="entry name" value="MLO-LIKE PROTEIN 1"/>
    <property type="match status" value="1"/>
</dbReference>
<name>A0A6J0MKK3_RAPSA</name>
<keyword evidence="4 9" id="KW-0611">Plant defense</keyword>
<sequence length="584" mass="67151">MAIKDRSLEETPTWALAVVCFVILFISIMIEYFLHFIGHWFKRKHKKALYEALEKVKAELMLLGFISLLLVVLQSPVSQICIPERIAATWHPCSREQELAKYGKDYIDDGREVLEDYDFNDFYSPRRSLATKGYDKCAEKGKVALVSAYGIHQLHIFIFVLAVFHILYCIITYALGKTKMKKWKSWERETKTIEYQYANDPERFRFARDTSFGRRHLNIWSKSSFTLWVTCFFRQFFGSVTKVDYLTLRHGFIMAHMPAGSEARFDFQKYIQRSLEEDFKAVVGISPVIWCIAVLFILTNTHGSKSYFWLPFIPLFVILIVGAKLQLIISKLGLRIQDKGDVVKGAPVVEPGDDLFWFGRPRFILFLIHLVLFTNAFQLAFFVWSTYEFTLKNCFHHKTVDIALRITMGVLIQVVCSYITLPLYALVTQMGTSMRPTIFNDRVANALKKWHNTAKKQTKHGTSGSNTPHSSRPTTPTHGMSPMHLLHKQNRSLDYQTSFTASSSPPRFSDFGGHGHGHPHFFDPESQNVTPHPEITDSDNSNSQHLHADVASQHPHADVASPVIEEKEITEHVKVDLPEFTFKK</sequence>
<dbReference type="RefSeq" id="XP_018473020.1">
    <property type="nucleotide sequence ID" value="XM_018617518.2"/>
</dbReference>
<feature type="region of interest" description="Disordered" evidence="10">
    <location>
        <begin position="496"/>
        <end position="558"/>
    </location>
</feature>
<comment type="subcellular location">
    <subcellularLocation>
        <location evidence="1 9">Membrane</location>
        <topology evidence="1 9">Multi-pass membrane protein</topology>
    </subcellularLocation>
</comment>
<dbReference type="Pfam" id="PF03094">
    <property type="entry name" value="Mlo"/>
    <property type="match status" value="1"/>
</dbReference>
<reference evidence="12" key="1">
    <citation type="journal article" date="2019" name="Database">
        <title>The radish genome database (RadishGD): an integrated information resource for radish genomics.</title>
        <authorList>
            <person name="Yu H.J."/>
            <person name="Baek S."/>
            <person name="Lee Y.J."/>
            <person name="Cho A."/>
            <person name="Mun J.H."/>
        </authorList>
    </citation>
    <scope>NUCLEOTIDE SEQUENCE [LARGE SCALE GENOMIC DNA]</scope>
    <source>
        <strain evidence="12">cv. WK10039</strain>
    </source>
</reference>
<keyword evidence="5 9" id="KW-0112">Calmodulin-binding</keyword>
<dbReference type="Proteomes" id="UP000504610">
    <property type="component" value="Chromosome 3"/>
</dbReference>
<feature type="transmembrane region" description="Helical" evidence="11">
    <location>
        <begin position="363"/>
        <end position="384"/>
    </location>
</feature>
<keyword evidence="12" id="KW-1185">Reference proteome</keyword>
<dbReference type="InterPro" id="IPR004326">
    <property type="entry name" value="Mlo"/>
</dbReference>
<keyword evidence="6 9" id="KW-1133">Transmembrane helix</keyword>
<evidence type="ECO:0000313" key="13">
    <source>
        <dbReference type="RefSeq" id="XP_018473020.1"/>
    </source>
</evidence>
<evidence type="ECO:0000256" key="3">
    <source>
        <dbReference type="ARBA" id="ARBA00022692"/>
    </source>
</evidence>
<evidence type="ECO:0000256" key="11">
    <source>
        <dbReference type="SAM" id="Phobius"/>
    </source>
</evidence>
<feature type="transmembrane region" description="Helical" evidence="11">
    <location>
        <begin position="404"/>
        <end position="427"/>
    </location>
</feature>
<feature type="transmembrane region" description="Helical" evidence="11">
    <location>
        <begin position="279"/>
        <end position="301"/>
    </location>
</feature>
<protein>
    <recommendedName>
        <fullName evidence="9">MLO-like protein</fullName>
    </recommendedName>
</protein>
<evidence type="ECO:0000256" key="4">
    <source>
        <dbReference type="ARBA" id="ARBA00022821"/>
    </source>
</evidence>
<feature type="compositionally biased region" description="Polar residues" evidence="10">
    <location>
        <begin position="496"/>
        <end position="506"/>
    </location>
</feature>
<dbReference type="RefSeq" id="XP_056862577.1">
    <property type="nucleotide sequence ID" value="XM_057006597.1"/>
</dbReference>
<comment type="function">
    <text evidence="9">May be involved in modulation of pathogen defense and leaf cell death.</text>
</comment>
<dbReference type="AlphaFoldDB" id="A0A6J0MKK3"/>
<feature type="region of interest" description="Disordered" evidence="10">
    <location>
        <begin position="451"/>
        <end position="483"/>
    </location>
</feature>
<proteinExistence type="inferred from homology"/>
<dbReference type="KEGG" id="rsz:130510192"/>
<keyword evidence="8 9" id="KW-0568">Pathogenesis-related protein</keyword>
<keyword evidence="3 9" id="KW-0812">Transmembrane</keyword>
<comment type="similarity">
    <text evidence="2 9">Belongs to the MLO family.</text>
</comment>
<evidence type="ECO:0000256" key="7">
    <source>
        <dbReference type="ARBA" id="ARBA00023136"/>
    </source>
</evidence>
<evidence type="ECO:0000313" key="14">
    <source>
        <dbReference type="RefSeq" id="XP_056862577.1"/>
    </source>
</evidence>
<evidence type="ECO:0000256" key="10">
    <source>
        <dbReference type="SAM" id="MobiDB-lite"/>
    </source>
</evidence>
<feature type="transmembrane region" description="Helical" evidence="11">
    <location>
        <begin position="58"/>
        <end position="77"/>
    </location>
</feature>
<feature type="transmembrane region" description="Helical" evidence="11">
    <location>
        <begin position="14"/>
        <end position="37"/>
    </location>
</feature>
<feature type="transmembrane region" description="Helical" evidence="11">
    <location>
        <begin position="154"/>
        <end position="175"/>
    </location>
</feature>
<keyword evidence="7 9" id="KW-0472">Membrane</keyword>
<dbReference type="GO" id="GO:0016020">
    <property type="term" value="C:membrane"/>
    <property type="evidence" value="ECO:0007669"/>
    <property type="project" value="UniProtKB-SubCell"/>
</dbReference>
<evidence type="ECO:0000256" key="8">
    <source>
        <dbReference type="ARBA" id="ARBA00023265"/>
    </source>
</evidence>
<evidence type="ECO:0000256" key="6">
    <source>
        <dbReference type="ARBA" id="ARBA00022989"/>
    </source>
</evidence>
<dbReference type="OrthoDB" id="1388414at2759"/>
<evidence type="ECO:0000313" key="12">
    <source>
        <dbReference type="Proteomes" id="UP000504610"/>
    </source>
</evidence>
<organism evidence="12 13">
    <name type="scientific">Raphanus sativus</name>
    <name type="common">Radish</name>
    <name type="synonym">Raphanus raphanistrum var. sativus</name>
    <dbReference type="NCBI Taxonomy" id="3726"/>
    <lineage>
        <taxon>Eukaryota</taxon>
        <taxon>Viridiplantae</taxon>
        <taxon>Streptophyta</taxon>
        <taxon>Embryophyta</taxon>
        <taxon>Tracheophyta</taxon>
        <taxon>Spermatophyta</taxon>
        <taxon>Magnoliopsida</taxon>
        <taxon>eudicotyledons</taxon>
        <taxon>Gunneridae</taxon>
        <taxon>Pentapetalae</taxon>
        <taxon>rosids</taxon>
        <taxon>malvids</taxon>
        <taxon>Brassicales</taxon>
        <taxon>Brassicaceae</taxon>
        <taxon>Brassiceae</taxon>
        <taxon>Raphanus</taxon>
    </lineage>
</organism>
<evidence type="ECO:0000256" key="5">
    <source>
        <dbReference type="ARBA" id="ARBA00022860"/>
    </source>
</evidence>
<comment type="domain">
    <text evidence="9">The C-terminus contains a calmodulin-binding domain, which binds calmodulin in a calcium-dependent fashion.</text>
</comment>
<dbReference type="GO" id="GO:0005516">
    <property type="term" value="F:calmodulin binding"/>
    <property type="evidence" value="ECO:0007669"/>
    <property type="project" value="UniProtKB-KW"/>
</dbReference>
<accession>A0A6J0MKK3</accession>
<dbReference type="PANTHER" id="PTHR31942:SF84">
    <property type="entry name" value="MLO-LIKE PROTEIN 12"/>
    <property type="match status" value="1"/>
</dbReference>
<gene>
    <name evidence="13" type="primary">LOC108844289</name>
    <name evidence="14" type="synonym">LOC130510192</name>
    <name evidence="9" type="synonym">MLO</name>
</gene>
<feature type="transmembrane region" description="Helical" evidence="11">
    <location>
        <begin position="307"/>
        <end position="329"/>
    </location>
</feature>
<dbReference type="GO" id="GO:0006952">
    <property type="term" value="P:defense response"/>
    <property type="evidence" value="ECO:0007669"/>
    <property type="project" value="UniProtKB-KW"/>
</dbReference>
<evidence type="ECO:0000256" key="9">
    <source>
        <dbReference type="RuleBase" id="RU280816"/>
    </source>
</evidence>
<reference evidence="13 14" key="2">
    <citation type="submission" date="2025-04" db="UniProtKB">
        <authorList>
            <consortium name="RefSeq"/>
        </authorList>
    </citation>
    <scope>IDENTIFICATION</scope>
    <source>
        <tissue evidence="13 14">Leaf</tissue>
    </source>
</reference>